<dbReference type="SUPFAM" id="SSF46689">
    <property type="entry name" value="Homeodomain-like"/>
    <property type="match status" value="2"/>
</dbReference>
<dbReference type="InterPro" id="IPR006447">
    <property type="entry name" value="Myb_dom_plants"/>
</dbReference>
<dbReference type="InterPro" id="IPR009057">
    <property type="entry name" value="Homeodomain-like_sf"/>
</dbReference>
<keyword evidence="3" id="KW-0804">Transcription</keyword>
<sequence>MYSLTVEEKHFLMDWATKSPSRDDAIEPIPFHTPTLIDESPTSRQPSSPPTATSGSTWTEDEHARFLTATRLYPRGPWRKIAEYVGTRTPRQTRTHGQKYRQKLERQQRRLEQVKAYPSISPEEAEQIRRGAKRGGTSSRHGLLWAPDEHERFLEAMKLYPQGPWKMISAYVGTRTVRQVMTHAQKQREKQNRREQQSMRESSSSCDESSDSDARSFTYVAHGRVQPLADGSDSALEQLVVPAAADDALLELLWTLDD</sequence>
<dbReference type="SMART" id="SM00717">
    <property type="entry name" value="SANT"/>
    <property type="match status" value="2"/>
</dbReference>
<dbReference type="PROSITE" id="PS50090">
    <property type="entry name" value="MYB_LIKE"/>
    <property type="match status" value="1"/>
</dbReference>
<name>A0AAD5LLZ1_PYTIN</name>
<dbReference type="Gene3D" id="1.10.10.60">
    <property type="entry name" value="Homeodomain-like"/>
    <property type="match status" value="2"/>
</dbReference>
<feature type="region of interest" description="Disordered" evidence="5">
    <location>
        <begin position="181"/>
        <end position="214"/>
    </location>
</feature>
<feature type="compositionally biased region" description="Basic and acidic residues" evidence="5">
    <location>
        <begin position="186"/>
        <end position="198"/>
    </location>
</feature>
<dbReference type="NCBIfam" id="TIGR01557">
    <property type="entry name" value="myb_SHAQKYF"/>
    <property type="match status" value="2"/>
</dbReference>
<feature type="domain" description="Myb-like" evidence="6">
    <location>
        <begin position="56"/>
        <end position="101"/>
    </location>
</feature>
<keyword evidence="10" id="KW-1185">Reference proteome</keyword>
<dbReference type="InterPro" id="IPR017930">
    <property type="entry name" value="Myb_dom"/>
</dbReference>
<evidence type="ECO:0000259" key="6">
    <source>
        <dbReference type="PROSITE" id="PS50090"/>
    </source>
</evidence>
<evidence type="ECO:0000259" key="8">
    <source>
        <dbReference type="PROSITE" id="PS51294"/>
    </source>
</evidence>
<evidence type="ECO:0000313" key="9">
    <source>
        <dbReference type="EMBL" id="KAJ0403207.1"/>
    </source>
</evidence>
<reference evidence="9" key="1">
    <citation type="submission" date="2021-12" db="EMBL/GenBank/DDBJ databases">
        <title>Prjna785345.</title>
        <authorList>
            <person name="Rujirawat T."/>
            <person name="Krajaejun T."/>
        </authorList>
    </citation>
    <scope>NUCLEOTIDE SEQUENCE</scope>
    <source>
        <strain evidence="9">Pi057C3</strain>
    </source>
</reference>
<evidence type="ECO:0000256" key="1">
    <source>
        <dbReference type="ARBA" id="ARBA00023015"/>
    </source>
</evidence>
<evidence type="ECO:0000256" key="4">
    <source>
        <dbReference type="ARBA" id="ARBA00023242"/>
    </source>
</evidence>
<dbReference type="InterPro" id="IPR001005">
    <property type="entry name" value="SANT/Myb"/>
</dbReference>
<proteinExistence type="predicted"/>
<dbReference type="EMBL" id="JAKCXM010000086">
    <property type="protein sequence ID" value="KAJ0403207.1"/>
    <property type="molecule type" value="Genomic_DNA"/>
</dbReference>
<keyword evidence="2" id="KW-0238">DNA-binding</keyword>
<dbReference type="Proteomes" id="UP001209570">
    <property type="component" value="Unassembled WGS sequence"/>
</dbReference>
<dbReference type="PANTHER" id="PTHR12802">
    <property type="entry name" value="SWI/SNF COMPLEX-RELATED"/>
    <property type="match status" value="1"/>
</dbReference>
<evidence type="ECO:0008006" key="11">
    <source>
        <dbReference type="Google" id="ProtNLM"/>
    </source>
</evidence>
<organism evidence="9 10">
    <name type="scientific">Pythium insidiosum</name>
    <name type="common">Pythiosis disease agent</name>
    <dbReference type="NCBI Taxonomy" id="114742"/>
    <lineage>
        <taxon>Eukaryota</taxon>
        <taxon>Sar</taxon>
        <taxon>Stramenopiles</taxon>
        <taxon>Oomycota</taxon>
        <taxon>Peronosporomycetes</taxon>
        <taxon>Pythiales</taxon>
        <taxon>Pythiaceae</taxon>
        <taxon>Pythium</taxon>
    </lineage>
</organism>
<dbReference type="Pfam" id="PF00249">
    <property type="entry name" value="Myb_DNA-binding"/>
    <property type="match status" value="2"/>
</dbReference>
<feature type="region of interest" description="Disordered" evidence="5">
    <location>
        <begin position="18"/>
        <end position="61"/>
    </location>
</feature>
<dbReference type="AlphaFoldDB" id="A0AAD5LLZ1"/>
<dbReference type="PROSITE" id="PS51294">
    <property type="entry name" value="HTH_MYB"/>
    <property type="match status" value="2"/>
</dbReference>
<dbReference type="CDD" id="cd00167">
    <property type="entry name" value="SANT"/>
    <property type="match status" value="2"/>
</dbReference>
<dbReference type="PROSITE" id="PS51293">
    <property type="entry name" value="SANT"/>
    <property type="match status" value="1"/>
</dbReference>
<accession>A0AAD5LLZ1</accession>
<evidence type="ECO:0000259" key="7">
    <source>
        <dbReference type="PROSITE" id="PS51293"/>
    </source>
</evidence>
<protein>
    <recommendedName>
        <fullName evidence="11">Myb-like DNA-binding protein</fullName>
    </recommendedName>
</protein>
<evidence type="ECO:0000256" key="5">
    <source>
        <dbReference type="SAM" id="MobiDB-lite"/>
    </source>
</evidence>
<evidence type="ECO:0000256" key="2">
    <source>
        <dbReference type="ARBA" id="ARBA00023125"/>
    </source>
</evidence>
<evidence type="ECO:0000313" key="10">
    <source>
        <dbReference type="Proteomes" id="UP001209570"/>
    </source>
</evidence>
<dbReference type="GO" id="GO:0003677">
    <property type="term" value="F:DNA binding"/>
    <property type="evidence" value="ECO:0007669"/>
    <property type="project" value="UniProtKB-KW"/>
</dbReference>
<keyword evidence="1" id="KW-0805">Transcription regulation</keyword>
<feature type="domain" description="SANT" evidence="7">
    <location>
        <begin position="53"/>
        <end position="92"/>
    </location>
</feature>
<gene>
    <name evidence="9" type="ORF">P43SY_000015</name>
</gene>
<keyword evidence="4" id="KW-0539">Nucleus</keyword>
<feature type="region of interest" description="Disordered" evidence="5">
    <location>
        <begin position="120"/>
        <end position="142"/>
    </location>
</feature>
<feature type="domain" description="HTH myb-type" evidence="8">
    <location>
        <begin position="57"/>
        <end position="105"/>
    </location>
</feature>
<feature type="domain" description="HTH myb-type" evidence="8">
    <location>
        <begin position="137"/>
        <end position="192"/>
    </location>
</feature>
<dbReference type="InterPro" id="IPR017884">
    <property type="entry name" value="SANT_dom"/>
</dbReference>
<feature type="compositionally biased region" description="Low complexity" evidence="5">
    <location>
        <begin position="40"/>
        <end position="58"/>
    </location>
</feature>
<dbReference type="PANTHER" id="PTHR12802:SF155">
    <property type="entry name" value="DEUBIQUITINASE MYSM1"/>
    <property type="match status" value="1"/>
</dbReference>
<comment type="caution">
    <text evidence="9">The sequence shown here is derived from an EMBL/GenBank/DDBJ whole genome shotgun (WGS) entry which is preliminary data.</text>
</comment>
<evidence type="ECO:0000256" key="3">
    <source>
        <dbReference type="ARBA" id="ARBA00023163"/>
    </source>
</evidence>